<dbReference type="Pfam" id="PF00072">
    <property type="entry name" value="Response_reg"/>
    <property type="match status" value="1"/>
</dbReference>
<name>A0AA96RNX9_9BACL</name>
<evidence type="ECO:0000256" key="6">
    <source>
        <dbReference type="ARBA" id="ARBA00023125"/>
    </source>
</evidence>
<dbReference type="PANTHER" id="PTHR42713">
    <property type="entry name" value="HISTIDINE KINASE-RELATED"/>
    <property type="match status" value="1"/>
</dbReference>
<evidence type="ECO:0000256" key="2">
    <source>
        <dbReference type="ARBA" id="ARBA00022490"/>
    </source>
</evidence>
<proteinExistence type="predicted"/>
<evidence type="ECO:0000256" key="8">
    <source>
        <dbReference type="PROSITE-ProRule" id="PRU00169"/>
    </source>
</evidence>
<keyword evidence="6" id="KW-0238">DNA-binding</keyword>
<protein>
    <submittedName>
        <fullName evidence="11">Response regulator</fullName>
    </submittedName>
</protein>
<evidence type="ECO:0000259" key="9">
    <source>
        <dbReference type="PROSITE" id="PS01124"/>
    </source>
</evidence>
<dbReference type="GO" id="GO:0005737">
    <property type="term" value="C:cytoplasm"/>
    <property type="evidence" value="ECO:0007669"/>
    <property type="project" value="UniProtKB-SubCell"/>
</dbReference>
<feature type="modified residue" description="4-aspartylphosphate" evidence="8">
    <location>
        <position position="49"/>
    </location>
</feature>
<evidence type="ECO:0000256" key="1">
    <source>
        <dbReference type="ARBA" id="ARBA00004496"/>
    </source>
</evidence>
<keyword evidence="2" id="KW-0963">Cytoplasm</keyword>
<dbReference type="GO" id="GO:0000160">
    <property type="term" value="P:phosphorelay signal transduction system"/>
    <property type="evidence" value="ECO:0007669"/>
    <property type="project" value="UniProtKB-KW"/>
</dbReference>
<gene>
    <name evidence="11" type="ORF">MJB10_08005</name>
</gene>
<dbReference type="SUPFAM" id="SSF52172">
    <property type="entry name" value="CheY-like"/>
    <property type="match status" value="1"/>
</dbReference>
<reference evidence="11" key="1">
    <citation type="submission" date="2022-02" db="EMBL/GenBank/DDBJ databases">
        <title>Paenibacillus sp. MBLB1832 Whole Genome Shotgun Sequencing.</title>
        <authorList>
            <person name="Hwang C.Y."/>
            <person name="Cho E.-S."/>
            <person name="Seo M.-J."/>
        </authorList>
    </citation>
    <scope>NUCLEOTIDE SEQUENCE</scope>
    <source>
        <strain evidence="11">MBLB1832</strain>
    </source>
</reference>
<feature type="domain" description="HTH araC/xylS-type" evidence="9">
    <location>
        <begin position="439"/>
        <end position="537"/>
    </location>
</feature>
<dbReference type="RefSeq" id="WP_314803281.1">
    <property type="nucleotide sequence ID" value="NZ_CP130319.1"/>
</dbReference>
<dbReference type="Pfam" id="PF12833">
    <property type="entry name" value="HTH_18"/>
    <property type="match status" value="1"/>
</dbReference>
<dbReference type="SMART" id="SM00448">
    <property type="entry name" value="REC"/>
    <property type="match status" value="1"/>
</dbReference>
<dbReference type="InterPro" id="IPR009057">
    <property type="entry name" value="Homeodomain-like_sf"/>
</dbReference>
<comment type="subcellular location">
    <subcellularLocation>
        <location evidence="1">Cytoplasm</location>
    </subcellularLocation>
</comment>
<dbReference type="Proteomes" id="UP001304650">
    <property type="component" value="Chromosome"/>
</dbReference>
<evidence type="ECO:0000256" key="3">
    <source>
        <dbReference type="ARBA" id="ARBA00022553"/>
    </source>
</evidence>
<dbReference type="Gene3D" id="3.40.50.2300">
    <property type="match status" value="1"/>
</dbReference>
<dbReference type="GO" id="GO:0003700">
    <property type="term" value="F:DNA-binding transcription factor activity"/>
    <property type="evidence" value="ECO:0007669"/>
    <property type="project" value="InterPro"/>
</dbReference>
<keyword evidence="7" id="KW-0804">Transcription</keyword>
<keyword evidence="3 8" id="KW-0597">Phosphoprotein</keyword>
<evidence type="ECO:0000313" key="11">
    <source>
        <dbReference type="EMBL" id="WNR46027.1"/>
    </source>
</evidence>
<organism evidence="11 12">
    <name type="scientific">Paenibacillus roseopurpureus</name>
    <dbReference type="NCBI Taxonomy" id="2918901"/>
    <lineage>
        <taxon>Bacteria</taxon>
        <taxon>Bacillati</taxon>
        <taxon>Bacillota</taxon>
        <taxon>Bacilli</taxon>
        <taxon>Bacillales</taxon>
        <taxon>Paenibacillaceae</taxon>
        <taxon>Paenibacillus</taxon>
    </lineage>
</organism>
<dbReference type="SMART" id="SM00342">
    <property type="entry name" value="HTH_ARAC"/>
    <property type="match status" value="1"/>
</dbReference>
<dbReference type="GO" id="GO:0043565">
    <property type="term" value="F:sequence-specific DNA binding"/>
    <property type="evidence" value="ECO:0007669"/>
    <property type="project" value="InterPro"/>
</dbReference>
<evidence type="ECO:0000256" key="5">
    <source>
        <dbReference type="ARBA" id="ARBA00023015"/>
    </source>
</evidence>
<dbReference type="InterPro" id="IPR001789">
    <property type="entry name" value="Sig_transdc_resp-reg_receiver"/>
</dbReference>
<evidence type="ECO:0000256" key="7">
    <source>
        <dbReference type="ARBA" id="ARBA00023163"/>
    </source>
</evidence>
<dbReference type="KEGG" id="proo:MJB10_08005"/>
<dbReference type="InterPro" id="IPR018060">
    <property type="entry name" value="HTH_AraC"/>
</dbReference>
<dbReference type="EMBL" id="CP130319">
    <property type="protein sequence ID" value="WNR46027.1"/>
    <property type="molecule type" value="Genomic_DNA"/>
</dbReference>
<evidence type="ECO:0000256" key="4">
    <source>
        <dbReference type="ARBA" id="ARBA00023012"/>
    </source>
</evidence>
<dbReference type="CDD" id="cd17536">
    <property type="entry name" value="REC_YesN-like"/>
    <property type="match status" value="1"/>
</dbReference>
<accession>A0AA96RNX9</accession>
<dbReference type="PROSITE" id="PS50110">
    <property type="entry name" value="RESPONSE_REGULATORY"/>
    <property type="match status" value="1"/>
</dbReference>
<keyword evidence="5" id="KW-0805">Transcription regulation</keyword>
<sequence length="542" mass="63559">MDDEPLFVNGLAEALEDAEELNLEMYRAYSSDEALNWLNRTKIDIVVSDIRMPRMNGLDLQLEIKRQWPSCKVIFLTGYDDFNYAQQALRHGALDFVLKTEGDQVLMEKVKQAIQIIELDRAQEQFMAKAREQLHQSKAAVQKEYIKDILLGDKMVIKVRQQQFKELQLDLDGEEQVLLVLGKVDKWLESSQRTDRALYQFAIQNIAEEYLTKSAKLMSIQLDSTRFVWIIQPKQPDLERTQQQIRFVQGTFEEIQLTCGNLLSLKISFAIANQYVEWEQLHQQFESLQILLNQRMGLEQELLLINYQTSDQIERIETHNPSSQIKKWIGFLQFAFENNKSEAFFQTFHEIMAVSQQPNVNINLLKAEIYLSMGSLYLSNIQQWNLQEEIGSRMDLTKLTRLDQFAQWSEIIEYYALLAELIFQLRFSGWQEQGHKLVESLKHYIEDHIADDLSLTRLGEVVSHNPAYLSRLYKQLTGEGLSETISEARMKQTKRMLMDPHIKIYEIPAAVGLDSLKYFRKWFKKETNMTPQEYRDSLPLDR</sequence>
<dbReference type="SUPFAM" id="SSF46689">
    <property type="entry name" value="Homeodomain-like"/>
    <property type="match status" value="2"/>
</dbReference>
<keyword evidence="4" id="KW-0902">Two-component regulatory system</keyword>
<dbReference type="PROSITE" id="PS01124">
    <property type="entry name" value="HTH_ARAC_FAMILY_2"/>
    <property type="match status" value="1"/>
</dbReference>
<dbReference type="PANTHER" id="PTHR42713:SF3">
    <property type="entry name" value="TRANSCRIPTIONAL REGULATORY PROTEIN HPTR"/>
    <property type="match status" value="1"/>
</dbReference>
<dbReference type="Gene3D" id="1.10.10.60">
    <property type="entry name" value="Homeodomain-like"/>
    <property type="match status" value="2"/>
</dbReference>
<keyword evidence="12" id="KW-1185">Reference proteome</keyword>
<evidence type="ECO:0000313" key="12">
    <source>
        <dbReference type="Proteomes" id="UP001304650"/>
    </source>
</evidence>
<evidence type="ECO:0000259" key="10">
    <source>
        <dbReference type="PROSITE" id="PS50110"/>
    </source>
</evidence>
<dbReference type="AlphaFoldDB" id="A0AA96RNX9"/>
<dbReference type="InterPro" id="IPR051552">
    <property type="entry name" value="HptR"/>
</dbReference>
<dbReference type="InterPro" id="IPR011006">
    <property type="entry name" value="CheY-like_superfamily"/>
</dbReference>
<feature type="domain" description="Response regulatory" evidence="10">
    <location>
        <begin position="1"/>
        <end position="114"/>
    </location>
</feature>